<sequence length="129" mass="14773">NGHPCQPTNKPQAFKKFEKNHILPENFDTNSKSEWESHIQSLDRCGKPTQTFFEHSNRDLVVKICNGNGWNQQDNLCTSKITLPVYVVKVVKTTPRKTEQNVTVACDKVGNRCLPVHYEPKPQTNKQPK</sequence>
<dbReference type="InterPro" id="IPR036816">
    <property type="entry name" value="RNaseA-like_dom_sf"/>
</dbReference>
<name>A0A096MDI1_POEFO</name>
<reference evidence="3" key="1">
    <citation type="submission" date="2013-10" db="EMBL/GenBank/DDBJ databases">
        <authorList>
            <person name="Schartl M."/>
            <person name="Warren W."/>
        </authorList>
    </citation>
    <scope>NUCLEOTIDE SEQUENCE [LARGE SCALE GENOMIC DNA]</scope>
    <source>
        <strain evidence="3">female</strain>
    </source>
</reference>
<dbReference type="InterPro" id="IPR023412">
    <property type="entry name" value="RNaseA_domain"/>
</dbReference>
<dbReference type="SMART" id="SM00092">
    <property type="entry name" value="RNAse_Pc"/>
    <property type="match status" value="1"/>
</dbReference>
<accession>A0A096MDI1</accession>
<dbReference type="GeneTree" id="ENSGT01120000273035"/>
<dbReference type="Ensembl" id="ENSPFOT00000031212.1">
    <property type="protein sequence ID" value="ENSPFOP00000029472.1"/>
    <property type="gene ID" value="ENSPFOG00000023809.1"/>
</dbReference>
<evidence type="ECO:0000313" key="2">
    <source>
        <dbReference type="Ensembl" id="ENSPFOP00000029472.1"/>
    </source>
</evidence>
<reference evidence="2" key="2">
    <citation type="submission" date="2025-08" db="UniProtKB">
        <authorList>
            <consortium name="Ensembl"/>
        </authorList>
    </citation>
    <scope>IDENTIFICATION</scope>
</reference>
<evidence type="ECO:0000313" key="3">
    <source>
        <dbReference type="Proteomes" id="UP000028760"/>
    </source>
</evidence>
<proteinExistence type="predicted"/>
<reference evidence="2" key="3">
    <citation type="submission" date="2025-09" db="UniProtKB">
        <authorList>
            <consortium name="Ensembl"/>
        </authorList>
    </citation>
    <scope>IDENTIFICATION</scope>
</reference>
<dbReference type="Gene3D" id="3.10.130.10">
    <property type="entry name" value="Ribonuclease A-like domain"/>
    <property type="match status" value="1"/>
</dbReference>
<evidence type="ECO:0000259" key="1">
    <source>
        <dbReference type="SMART" id="SM00092"/>
    </source>
</evidence>
<dbReference type="AlphaFoldDB" id="A0A096MDI1"/>
<organism evidence="2 3">
    <name type="scientific">Poecilia formosa</name>
    <name type="common">Amazon molly</name>
    <name type="synonym">Limia formosa</name>
    <dbReference type="NCBI Taxonomy" id="48698"/>
    <lineage>
        <taxon>Eukaryota</taxon>
        <taxon>Metazoa</taxon>
        <taxon>Chordata</taxon>
        <taxon>Craniata</taxon>
        <taxon>Vertebrata</taxon>
        <taxon>Euteleostomi</taxon>
        <taxon>Actinopterygii</taxon>
        <taxon>Neopterygii</taxon>
        <taxon>Teleostei</taxon>
        <taxon>Neoteleostei</taxon>
        <taxon>Acanthomorphata</taxon>
        <taxon>Ovalentaria</taxon>
        <taxon>Atherinomorphae</taxon>
        <taxon>Cyprinodontiformes</taxon>
        <taxon>Poeciliidae</taxon>
        <taxon>Poeciliinae</taxon>
        <taxon>Poecilia</taxon>
    </lineage>
</organism>
<dbReference type="EMBL" id="AYCK01008981">
    <property type="status" value="NOT_ANNOTATED_CDS"/>
    <property type="molecule type" value="Genomic_DNA"/>
</dbReference>
<feature type="domain" description="Ribonuclease A-domain" evidence="1">
    <location>
        <begin position="10"/>
        <end position="122"/>
    </location>
</feature>
<keyword evidence="3" id="KW-1185">Reference proteome</keyword>
<protein>
    <recommendedName>
        <fullName evidence="1">Ribonuclease A-domain domain-containing protein</fullName>
    </recommendedName>
</protein>
<dbReference type="Proteomes" id="UP000028760">
    <property type="component" value="Unassembled WGS sequence"/>
</dbReference>